<name>A0ACB5RE56_9CLOT</name>
<proteinExistence type="predicted"/>
<sequence>MIVLIDNYDSFTFNLYQYISEFHEVEVYRNDDITPEEILKLQPNGIVISPGAGTPKDAGISIDVVKRLGHRIPILGVCLGHQVIAEAYGGKVVRAREVFHGKSSKIKVKGDDIFAGVSRKIDVMRYHSLIVERVSLPEELEIIGETIENGDIMALKHKTNLVFGVQFHPESIYTLHGKKIIRNFVEGICNEYK</sequence>
<evidence type="ECO:0000313" key="2">
    <source>
        <dbReference type="Proteomes" id="UP001058074"/>
    </source>
</evidence>
<comment type="caution">
    <text evidence="1">The sequence shown here is derived from an EMBL/GenBank/DDBJ whole genome shotgun (WGS) entry which is preliminary data.</text>
</comment>
<dbReference type="Proteomes" id="UP001058074">
    <property type="component" value="Unassembled WGS sequence"/>
</dbReference>
<reference evidence="1" key="1">
    <citation type="journal article" date="2025" name="Int. J. Syst. Evol. Microbiol.">
        <title>Inconstantimicrobium mannanitabidum sp. nov., a novel member of the family Clostridiaceae isolated from anoxic soil under the treatment of reductive soil disinfestation.</title>
        <authorList>
            <person name="Ueki A."/>
            <person name="Tonouchi A."/>
            <person name="Honma S."/>
            <person name="Kaku N."/>
            <person name="Ueki K."/>
        </authorList>
    </citation>
    <scope>NUCLEOTIDE SEQUENCE</scope>
    <source>
        <strain evidence="1">TW13</strain>
    </source>
</reference>
<organism evidence="1 2">
    <name type="scientific">Inconstantimicrobium mannanitabidum</name>
    <dbReference type="NCBI Taxonomy" id="1604901"/>
    <lineage>
        <taxon>Bacteria</taxon>
        <taxon>Bacillati</taxon>
        <taxon>Bacillota</taxon>
        <taxon>Clostridia</taxon>
        <taxon>Eubacteriales</taxon>
        <taxon>Clostridiaceae</taxon>
        <taxon>Inconstantimicrobium</taxon>
    </lineage>
</organism>
<accession>A0ACB5RE56</accession>
<keyword evidence="2" id="KW-1185">Reference proteome</keyword>
<evidence type="ECO:0000313" key="1">
    <source>
        <dbReference type="EMBL" id="GKX67318.1"/>
    </source>
</evidence>
<dbReference type="EMBL" id="BROD01000001">
    <property type="protein sequence ID" value="GKX67318.1"/>
    <property type="molecule type" value="Genomic_DNA"/>
</dbReference>
<gene>
    <name evidence="1" type="primary">pabA</name>
    <name evidence="1" type="ORF">rsdtw13_25760</name>
</gene>
<protein>
    <submittedName>
        <fullName evidence="1">Aminodeoxychorismate/anthranilate synthase component II</fullName>
    </submittedName>
</protein>